<dbReference type="RefSeq" id="WP_091745316.1">
    <property type="nucleotide sequence ID" value="NZ_FODY01000006.1"/>
</dbReference>
<evidence type="ECO:0000313" key="3">
    <source>
        <dbReference type="Proteomes" id="UP000198847"/>
    </source>
</evidence>
<dbReference type="Gene3D" id="1.10.10.10">
    <property type="entry name" value="Winged helix-like DNA-binding domain superfamily/Winged helix DNA-binding domain"/>
    <property type="match status" value="1"/>
</dbReference>
<organism evidence="2 3">
    <name type="scientific">Propionispora vibrioides</name>
    <dbReference type="NCBI Taxonomy" id="112903"/>
    <lineage>
        <taxon>Bacteria</taxon>
        <taxon>Bacillati</taxon>
        <taxon>Bacillota</taxon>
        <taxon>Negativicutes</taxon>
        <taxon>Selenomonadales</taxon>
        <taxon>Sporomusaceae</taxon>
        <taxon>Propionispora</taxon>
    </lineage>
</organism>
<keyword evidence="3" id="KW-1185">Reference proteome</keyword>
<gene>
    <name evidence="2" type="ORF">SAMN04490178_106162</name>
</gene>
<reference evidence="2 3" key="1">
    <citation type="submission" date="2016-10" db="EMBL/GenBank/DDBJ databases">
        <authorList>
            <person name="de Groot N.N."/>
        </authorList>
    </citation>
    <scope>NUCLEOTIDE SEQUENCE [LARGE SCALE GENOMIC DNA]</scope>
    <source>
        <strain evidence="2 3">DSM 13305</strain>
    </source>
</reference>
<protein>
    <submittedName>
        <fullName evidence="2">Sugar-specific transcriptional regulator TrmB</fullName>
    </submittedName>
</protein>
<name>A0A1H8TFH4_9FIRM</name>
<evidence type="ECO:0000259" key="1">
    <source>
        <dbReference type="Pfam" id="PF01978"/>
    </source>
</evidence>
<proteinExistence type="predicted"/>
<dbReference type="Proteomes" id="UP000198847">
    <property type="component" value="Unassembled WGS sequence"/>
</dbReference>
<accession>A0A1H8TFH4</accession>
<dbReference type="EMBL" id="FODY01000006">
    <property type="protein sequence ID" value="SEO89840.1"/>
    <property type="molecule type" value="Genomic_DNA"/>
</dbReference>
<dbReference type="CDD" id="cd09124">
    <property type="entry name" value="PLDc_like_TrmB_middle"/>
    <property type="match status" value="1"/>
</dbReference>
<evidence type="ECO:0000313" key="2">
    <source>
        <dbReference type="EMBL" id="SEO89840.1"/>
    </source>
</evidence>
<dbReference type="OrthoDB" id="1493540at2"/>
<dbReference type="PANTHER" id="PTHR34293">
    <property type="entry name" value="HTH-TYPE TRANSCRIPTIONAL REGULATOR TRMBL2"/>
    <property type="match status" value="1"/>
</dbReference>
<dbReference type="InterPro" id="IPR051797">
    <property type="entry name" value="TrmB-like"/>
</dbReference>
<dbReference type="PANTHER" id="PTHR34293:SF1">
    <property type="entry name" value="HTH-TYPE TRANSCRIPTIONAL REGULATOR TRMBL2"/>
    <property type="match status" value="1"/>
</dbReference>
<dbReference type="Pfam" id="PF01978">
    <property type="entry name" value="TrmB"/>
    <property type="match status" value="1"/>
</dbReference>
<dbReference type="STRING" id="112903.SAMN04490178_106162"/>
<dbReference type="InterPro" id="IPR002831">
    <property type="entry name" value="Tscrpt_reg_TrmB_N"/>
</dbReference>
<dbReference type="InterPro" id="IPR036388">
    <property type="entry name" value="WH-like_DNA-bd_sf"/>
</dbReference>
<sequence length="265" mass="29423">MNDITLKLEQLGFSSYEAKAYYALIRKHPANGYEIGKIGKIPSAKIYETLHRLVVKGAIVESGTDSGQYYPVPPETLLAKIQEQFTTMIQQLESSLKQTEPVPDMEVNLNFSGYDHFLARAAKVIQQANSSLLLSLWPEEEFLLNDWLASADKRGVRVIAGVFGKPLAEAGYYVNLESCGVSSHDRLAKRLNVVIGDDKEVVICEVDSNGQTEGVWTTTGSIVLIAKEYIKHDMWGHALIGALGESRFRQLCADSPVLSYLINKR</sequence>
<dbReference type="AlphaFoldDB" id="A0A1H8TFH4"/>
<feature type="domain" description="Transcription regulator TrmB N-terminal" evidence="1">
    <location>
        <begin position="8"/>
        <end position="75"/>
    </location>
</feature>